<dbReference type="InterPro" id="IPR005064">
    <property type="entry name" value="BUG"/>
</dbReference>
<keyword evidence="2" id="KW-0732">Signal</keyword>
<keyword evidence="4" id="KW-1185">Reference proteome</keyword>
<accession>A0A437MCC9</accession>
<evidence type="ECO:0000313" key="4">
    <source>
        <dbReference type="Proteomes" id="UP000282957"/>
    </source>
</evidence>
<dbReference type="RefSeq" id="WP_127788794.1">
    <property type="nucleotide sequence ID" value="NZ_SACL01000006.1"/>
</dbReference>
<feature type="chain" id="PRO_5019324470" evidence="2">
    <location>
        <begin position="24"/>
        <end position="322"/>
    </location>
</feature>
<dbReference type="Gene3D" id="3.40.190.150">
    <property type="entry name" value="Bordetella uptake gene, domain 1"/>
    <property type="match status" value="1"/>
</dbReference>
<dbReference type="Gene3D" id="3.40.190.10">
    <property type="entry name" value="Periplasmic binding protein-like II"/>
    <property type="match status" value="1"/>
</dbReference>
<evidence type="ECO:0000256" key="2">
    <source>
        <dbReference type="SAM" id="SignalP"/>
    </source>
</evidence>
<sequence>MLNFKRRAALALAPALLARPAPAQSFPSRPVRLVVGFPPGGATDGSARVIAEYLGQRYGTAMVVENRPGASGSIAGEFVARSAPDGHTWLIAANFALANGHLLNPRMSYQPLRDLAPASMVFTTDHVVTVNDAMRARTIAEFVAEAKARNLAVRYGTSGMGSTSHMLGEMLKQQTGVDLIHVPYRGQAGAVTDQLAGTIEMVIDQIPTSIAHIRAGRVKALATTGATRHPSLPDVQTTGETLPGFEARSWNGIAVAAGTPPALVARISADIREALSAPASQARLAPMGADYAGSTPEEMAAVIGAEEARWAPVIRAAGITVI</sequence>
<dbReference type="OrthoDB" id="7253390at2"/>
<gene>
    <name evidence="3" type="ORF">EOD42_17130</name>
</gene>
<name>A0A437MCC9_9PROT</name>
<dbReference type="Proteomes" id="UP000282957">
    <property type="component" value="Unassembled WGS sequence"/>
</dbReference>
<comment type="caution">
    <text evidence="3">The sequence shown here is derived from an EMBL/GenBank/DDBJ whole genome shotgun (WGS) entry which is preliminary data.</text>
</comment>
<dbReference type="EMBL" id="SACL01000006">
    <property type="protein sequence ID" value="RVT95306.1"/>
    <property type="molecule type" value="Genomic_DNA"/>
</dbReference>
<feature type="signal peptide" evidence="2">
    <location>
        <begin position="1"/>
        <end position="23"/>
    </location>
</feature>
<dbReference type="InterPro" id="IPR042100">
    <property type="entry name" value="Bug_dom1"/>
</dbReference>
<dbReference type="AlphaFoldDB" id="A0A437MCC9"/>
<dbReference type="Pfam" id="PF03401">
    <property type="entry name" value="TctC"/>
    <property type="match status" value="1"/>
</dbReference>
<dbReference type="PANTHER" id="PTHR42928:SF5">
    <property type="entry name" value="BLR1237 PROTEIN"/>
    <property type="match status" value="1"/>
</dbReference>
<organism evidence="3 4">
    <name type="scientific">Rhodovarius crocodyli</name>
    <dbReference type="NCBI Taxonomy" id="1979269"/>
    <lineage>
        <taxon>Bacteria</taxon>
        <taxon>Pseudomonadati</taxon>
        <taxon>Pseudomonadota</taxon>
        <taxon>Alphaproteobacteria</taxon>
        <taxon>Acetobacterales</taxon>
        <taxon>Roseomonadaceae</taxon>
        <taxon>Rhodovarius</taxon>
    </lineage>
</organism>
<protein>
    <submittedName>
        <fullName evidence="3">Tripartite tricarboxylate transporter substrate binding protein</fullName>
    </submittedName>
</protein>
<evidence type="ECO:0000313" key="3">
    <source>
        <dbReference type="EMBL" id="RVT95306.1"/>
    </source>
</evidence>
<comment type="similarity">
    <text evidence="1">Belongs to the UPF0065 (bug) family.</text>
</comment>
<dbReference type="SUPFAM" id="SSF53850">
    <property type="entry name" value="Periplasmic binding protein-like II"/>
    <property type="match status" value="1"/>
</dbReference>
<evidence type="ECO:0000256" key="1">
    <source>
        <dbReference type="ARBA" id="ARBA00006987"/>
    </source>
</evidence>
<dbReference type="PIRSF" id="PIRSF017082">
    <property type="entry name" value="YflP"/>
    <property type="match status" value="1"/>
</dbReference>
<dbReference type="PANTHER" id="PTHR42928">
    <property type="entry name" value="TRICARBOXYLATE-BINDING PROTEIN"/>
    <property type="match status" value="1"/>
</dbReference>
<proteinExistence type="inferred from homology"/>
<reference evidence="3 4" key="1">
    <citation type="submission" date="2019-01" db="EMBL/GenBank/DDBJ databases">
        <authorList>
            <person name="Chen W.-M."/>
        </authorList>
    </citation>
    <scope>NUCLEOTIDE SEQUENCE [LARGE SCALE GENOMIC DNA]</scope>
    <source>
        <strain evidence="3 4">CCP-6</strain>
    </source>
</reference>